<sequence length="90" mass="9939">MRSGAAFHRSETLAGGLGRPCARRVAPRRPADGPGVHDGVAAVSPYLLSVVAESVRRFRRARLSISWARRSAWQAMATAMYFLFPFSFFP</sequence>
<dbReference type="AlphaFoldDB" id="A0AAV7THL4"/>
<evidence type="ECO:0000256" key="1">
    <source>
        <dbReference type="SAM" id="Phobius"/>
    </source>
</evidence>
<organism evidence="2 3">
    <name type="scientific">Pleurodeles waltl</name>
    <name type="common">Iberian ribbed newt</name>
    <dbReference type="NCBI Taxonomy" id="8319"/>
    <lineage>
        <taxon>Eukaryota</taxon>
        <taxon>Metazoa</taxon>
        <taxon>Chordata</taxon>
        <taxon>Craniata</taxon>
        <taxon>Vertebrata</taxon>
        <taxon>Euteleostomi</taxon>
        <taxon>Amphibia</taxon>
        <taxon>Batrachia</taxon>
        <taxon>Caudata</taxon>
        <taxon>Salamandroidea</taxon>
        <taxon>Salamandridae</taxon>
        <taxon>Pleurodelinae</taxon>
        <taxon>Pleurodeles</taxon>
    </lineage>
</organism>
<name>A0AAV7THL4_PLEWA</name>
<evidence type="ECO:0000313" key="2">
    <source>
        <dbReference type="EMBL" id="KAJ1176067.1"/>
    </source>
</evidence>
<keyword evidence="3" id="KW-1185">Reference proteome</keyword>
<keyword evidence="1" id="KW-0472">Membrane</keyword>
<evidence type="ECO:0000313" key="3">
    <source>
        <dbReference type="Proteomes" id="UP001066276"/>
    </source>
</evidence>
<feature type="transmembrane region" description="Helical" evidence="1">
    <location>
        <begin position="72"/>
        <end position="89"/>
    </location>
</feature>
<proteinExistence type="predicted"/>
<reference evidence="2" key="1">
    <citation type="journal article" date="2022" name="bioRxiv">
        <title>Sequencing and chromosome-scale assembly of the giantPleurodeles waltlgenome.</title>
        <authorList>
            <person name="Brown T."/>
            <person name="Elewa A."/>
            <person name="Iarovenko S."/>
            <person name="Subramanian E."/>
            <person name="Araus A.J."/>
            <person name="Petzold A."/>
            <person name="Susuki M."/>
            <person name="Suzuki K.-i.T."/>
            <person name="Hayashi T."/>
            <person name="Toyoda A."/>
            <person name="Oliveira C."/>
            <person name="Osipova E."/>
            <person name="Leigh N.D."/>
            <person name="Simon A."/>
            <person name="Yun M.H."/>
        </authorList>
    </citation>
    <scope>NUCLEOTIDE SEQUENCE</scope>
    <source>
        <strain evidence="2">20211129_DDA</strain>
        <tissue evidence="2">Liver</tissue>
    </source>
</reference>
<keyword evidence="1" id="KW-0812">Transmembrane</keyword>
<keyword evidence="1" id="KW-1133">Transmembrane helix</keyword>
<gene>
    <name evidence="2" type="ORF">NDU88_001350</name>
</gene>
<comment type="caution">
    <text evidence="2">The sequence shown here is derived from an EMBL/GenBank/DDBJ whole genome shotgun (WGS) entry which is preliminary data.</text>
</comment>
<accession>A0AAV7THL4</accession>
<dbReference type="EMBL" id="JANPWB010000006">
    <property type="protein sequence ID" value="KAJ1176067.1"/>
    <property type="molecule type" value="Genomic_DNA"/>
</dbReference>
<protein>
    <submittedName>
        <fullName evidence="2">Uncharacterized protein</fullName>
    </submittedName>
</protein>
<dbReference type="Proteomes" id="UP001066276">
    <property type="component" value="Chromosome 3_2"/>
</dbReference>